<accession>A0A315ZWP4</accession>
<dbReference type="InterPro" id="IPR012340">
    <property type="entry name" value="NA-bd_OB-fold"/>
</dbReference>
<protein>
    <recommendedName>
        <fullName evidence="4">ATP-dependent DNA helicase RecG</fullName>
    </recommendedName>
</protein>
<dbReference type="OrthoDB" id="3268233at2"/>
<keyword evidence="3" id="KW-1185">Reference proteome</keyword>
<dbReference type="Gene3D" id="2.40.50.140">
    <property type="entry name" value="Nucleic acid-binding proteins"/>
    <property type="match status" value="1"/>
</dbReference>
<dbReference type="CDD" id="cd04488">
    <property type="entry name" value="RecG_wedge_OBF"/>
    <property type="match status" value="1"/>
</dbReference>
<dbReference type="AlphaFoldDB" id="A0A315ZWP4"/>
<dbReference type="RefSeq" id="WP_109775837.1">
    <property type="nucleotide sequence ID" value="NZ_QGDQ01000026.1"/>
</dbReference>
<dbReference type="InterPro" id="IPR016499">
    <property type="entry name" value="NucleicA-bd_Rv2694c_prd"/>
</dbReference>
<evidence type="ECO:0000313" key="2">
    <source>
        <dbReference type="EMBL" id="PWJ49288.1"/>
    </source>
</evidence>
<dbReference type="PIRSF" id="PIRSF006910">
    <property type="entry name" value="NA_bind_Rv2694c_prd"/>
    <property type="match status" value="1"/>
</dbReference>
<name>A0A315ZWP4_9ACTN</name>
<evidence type="ECO:0008006" key="4">
    <source>
        <dbReference type="Google" id="ProtNLM"/>
    </source>
</evidence>
<dbReference type="Proteomes" id="UP000245469">
    <property type="component" value="Unassembled WGS sequence"/>
</dbReference>
<proteinExistence type="predicted"/>
<organism evidence="2 3">
    <name type="scientific">Quadrisphaera granulorum</name>
    <dbReference type="NCBI Taxonomy" id="317664"/>
    <lineage>
        <taxon>Bacteria</taxon>
        <taxon>Bacillati</taxon>
        <taxon>Actinomycetota</taxon>
        <taxon>Actinomycetes</taxon>
        <taxon>Kineosporiales</taxon>
        <taxon>Kineosporiaceae</taxon>
        <taxon>Quadrisphaera</taxon>
    </lineage>
</organism>
<dbReference type="EMBL" id="QGDQ01000026">
    <property type="protein sequence ID" value="PWJ49288.1"/>
    <property type="molecule type" value="Genomic_DNA"/>
</dbReference>
<gene>
    <name evidence="2" type="ORF">BXY45_12641</name>
</gene>
<sequence length="130" mass="13621">MGTAKSARHPLLRALSRLTAGNEQLIAEDAQERSAAMGGTPCASLSGRRRASVSGTLRTVTLRPRAGVPALVAELFDGTGTLTVIWLGRREIPGIVPGAAVRVEGFVGCDDGHKTVYNPRYELVPTPAAS</sequence>
<comment type="caution">
    <text evidence="2">The sequence shown here is derived from an EMBL/GenBank/DDBJ whole genome shotgun (WGS) entry which is preliminary data.</text>
</comment>
<reference evidence="2 3" key="1">
    <citation type="submission" date="2018-03" db="EMBL/GenBank/DDBJ databases">
        <title>Genomic Encyclopedia of Archaeal and Bacterial Type Strains, Phase II (KMG-II): from individual species to whole genera.</title>
        <authorList>
            <person name="Goeker M."/>
        </authorList>
    </citation>
    <scope>NUCLEOTIDE SEQUENCE [LARGE SCALE GENOMIC DNA]</scope>
    <source>
        <strain evidence="2 3">DSM 44889</strain>
    </source>
</reference>
<feature type="region of interest" description="Disordered" evidence="1">
    <location>
        <begin position="31"/>
        <end position="52"/>
    </location>
</feature>
<evidence type="ECO:0000256" key="1">
    <source>
        <dbReference type="SAM" id="MobiDB-lite"/>
    </source>
</evidence>
<evidence type="ECO:0000313" key="3">
    <source>
        <dbReference type="Proteomes" id="UP000245469"/>
    </source>
</evidence>